<dbReference type="SUPFAM" id="SSF69304">
    <property type="entry name" value="Tricorn protease N-terminal domain"/>
    <property type="match status" value="1"/>
</dbReference>
<comment type="similarity">
    <text evidence="1">Belongs to the TolB family.</text>
</comment>
<dbReference type="InterPro" id="IPR011042">
    <property type="entry name" value="6-blade_b-propeller_TolB-like"/>
</dbReference>
<reference evidence="3 4" key="1">
    <citation type="submission" date="2017-06" db="EMBL/GenBank/DDBJ databases">
        <authorList>
            <person name="Kim H.J."/>
            <person name="Triplett B.A."/>
        </authorList>
    </citation>
    <scope>NUCLEOTIDE SEQUENCE [LARGE SCALE GENOMIC DNA]</scope>
    <source>
        <strain evidence="3 4">DSM 13116</strain>
    </source>
</reference>
<dbReference type="PANTHER" id="PTHR36842:SF1">
    <property type="entry name" value="PROTEIN TOLB"/>
    <property type="match status" value="1"/>
</dbReference>
<accession>A0A239D502</accession>
<gene>
    <name evidence="3" type="ORF">SAMN04488503_0103</name>
</gene>
<dbReference type="Gene3D" id="3.40.50.10070">
    <property type="entry name" value="TolB, N-terminal domain"/>
    <property type="match status" value="1"/>
</dbReference>
<dbReference type="Pfam" id="PF07676">
    <property type="entry name" value="PD40"/>
    <property type="match status" value="5"/>
</dbReference>
<keyword evidence="2" id="KW-0732">Signal</keyword>
<protein>
    <submittedName>
        <fullName evidence="3">TolB protein</fullName>
    </submittedName>
</protein>
<dbReference type="AlphaFoldDB" id="A0A239D502"/>
<evidence type="ECO:0000313" key="4">
    <source>
        <dbReference type="Proteomes" id="UP000198324"/>
    </source>
</evidence>
<dbReference type="InterPro" id="IPR011659">
    <property type="entry name" value="WD40"/>
</dbReference>
<dbReference type="Proteomes" id="UP000198324">
    <property type="component" value="Unassembled WGS sequence"/>
</dbReference>
<sequence length="434" mass="46725">MKLKTLILACLMVLLLAKGGHAGDALSVDIFGPGQNKVNILVLPARGPGGPGSSALAKRFAETVQSDISYLPFLRLAYMSEVLGGDPSKGLKADEIDFKPLQLGRIDLVMTVGGRGQDIEARVYETYTRKLLLGKGYSQVDDGGVALVADRFCAQLMRVLTGKSGFFDSTLAFSKKVNGGKELFTSSALGRGLTQITNDNGYNVSPSWSKDGRYVAYTNISDRGHRLGIWDRNTRVSRLRKFAGNVAISPTYTPDGRIAISLSTSGNPDIYLLDEHMNPGKALAPSWAINVSPAFDLSGRKMAFCSGRLGGPQIFLLNRDTGAVERITYEGSYNTRPTLSPDGRFVAFARLTPEGQRIFVRDLVAGQERQITFGPGSDEDPSFDPDGYFISFSSTRNGGSKIFITTRYGDAARQLPTGPGDAMAPAWGVAPALN</sequence>
<evidence type="ECO:0000256" key="1">
    <source>
        <dbReference type="ARBA" id="ARBA00009820"/>
    </source>
</evidence>
<feature type="chain" id="PRO_5012037267" evidence="2">
    <location>
        <begin position="23"/>
        <end position="434"/>
    </location>
</feature>
<evidence type="ECO:0000313" key="3">
    <source>
        <dbReference type="EMBL" id="SNS27088.1"/>
    </source>
</evidence>
<dbReference type="Gene3D" id="2.120.10.30">
    <property type="entry name" value="TolB, C-terminal domain"/>
    <property type="match status" value="1"/>
</dbReference>
<name>A0A239D502_9BACT</name>
<dbReference type="PANTHER" id="PTHR36842">
    <property type="entry name" value="PROTEIN TOLB HOMOLOG"/>
    <property type="match status" value="1"/>
</dbReference>
<organism evidence="3 4">
    <name type="scientific">Humidesulfovibrio mexicanus</name>
    <dbReference type="NCBI Taxonomy" id="147047"/>
    <lineage>
        <taxon>Bacteria</taxon>
        <taxon>Pseudomonadati</taxon>
        <taxon>Thermodesulfobacteriota</taxon>
        <taxon>Desulfovibrionia</taxon>
        <taxon>Desulfovibrionales</taxon>
        <taxon>Desulfovibrionaceae</taxon>
        <taxon>Humidesulfovibrio</taxon>
    </lineage>
</organism>
<dbReference type="EMBL" id="FZOC01000011">
    <property type="protein sequence ID" value="SNS27088.1"/>
    <property type="molecule type" value="Genomic_DNA"/>
</dbReference>
<keyword evidence="4" id="KW-1185">Reference proteome</keyword>
<feature type="signal peptide" evidence="2">
    <location>
        <begin position="1"/>
        <end position="22"/>
    </location>
</feature>
<proteinExistence type="inferred from homology"/>
<evidence type="ECO:0000256" key="2">
    <source>
        <dbReference type="SAM" id="SignalP"/>
    </source>
</evidence>
<dbReference type="RefSeq" id="WP_218819452.1">
    <property type="nucleotide sequence ID" value="NZ_FZOC01000011.1"/>
</dbReference>